<evidence type="ECO:0000256" key="3">
    <source>
        <dbReference type="ARBA" id="ARBA00022448"/>
    </source>
</evidence>
<evidence type="ECO:0000256" key="1">
    <source>
        <dbReference type="ARBA" id="ARBA00004196"/>
    </source>
</evidence>
<sequence>MKRIGWLLSAMVLAALSGCSDGDAVTEPVEVSRPVPMMVVGSSDKTSSLRFPGRVRAAQRADLAFNVPGRIVQLPAEEGQLIEKGQLVAQLDDANYKIQMRSALAQYNKARTDYQRVDQLWQRSQVIAKAEVDKQRTAMDVAQADYALAKKDFDDTRLLAPFTGVVTKRYVENFSNVQDKEAIVSLQDLNNLEIVINVPERIVRNTPKQVAGYAVFADQPELLLPVTLKSFSSDSDQQTQSYEVVLTLKPGYEITVLPGMSVDVIPQQELQAVGNGPVRVPLQAVFSNADGVTGVWVFDPDSSRVAFQTVKLGDVLNTDVVVESGLAGGETIVTAGVSQLRDAMLVRSL</sequence>
<dbReference type="Pfam" id="PF25917">
    <property type="entry name" value="BSH_RND"/>
    <property type="match status" value="1"/>
</dbReference>
<dbReference type="Gene3D" id="2.40.420.20">
    <property type="match status" value="1"/>
</dbReference>
<dbReference type="InterPro" id="IPR006143">
    <property type="entry name" value="RND_pump_MFP"/>
</dbReference>
<dbReference type="AlphaFoldDB" id="A0AAF0AIB7"/>
<dbReference type="Gene3D" id="1.10.287.470">
    <property type="entry name" value="Helix hairpin bin"/>
    <property type="match status" value="1"/>
</dbReference>
<feature type="domain" description="Multidrug resistance protein MdtA-like barrel-sandwich hybrid" evidence="6">
    <location>
        <begin position="61"/>
        <end position="173"/>
    </location>
</feature>
<evidence type="ECO:0000256" key="2">
    <source>
        <dbReference type="ARBA" id="ARBA00009477"/>
    </source>
</evidence>
<gene>
    <name evidence="8" type="ORF">O6P33_07865</name>
</gene>
<feature type="chain" id="PRO_5042207333" evidence="5">
    <location>
        <begin position="23"/>
        <end position="349"/>
    </location>
</feature>
<feature type="domain" description="Multidrug resistance protein MdtA-like C-terminal permuted SH3" evidence="7">
    <location>
        <begin position="279"/>
        <end position="337"/>
    </location>
</feature>
<keyword evidence="3" id="KW-0813">Transport</keyword>
<dbReference type="Proteomes" id="UP001212189">
    <property type="component" value="Chromosome"/>
</dbReference>
<dbReference type="KEGG" id="dce:O6P33_07865"/>
<accession>A0AAF0AIB7</accession>
<keyword evidence="9" id="KW-1185">Reference proteome</keyword>
<name>A0AAF0AIB7_9GAMM</name>
<keyword evidence="4" id="KW-0175">Coiled coil</keyword>
<comment type="similarity">
    <text evidence="2">Belongs to the membrane fusion protein (MFP) (TC 8.A.1) family.</text>
</comment>
<feature type="signal peptide" evidence="5">
    <location>
        <begin position="1"/>
        <end position="22"/>
    </location>
</feature>
<dbReference type="PROSITE" id="PS51257">
    <property type="entry name" value="PROKAR_LIPOPROTEIN"/>
    <property type="match status" value="1"/>
</dbReference>
<dbReference type="NCBIfam" id="TIGR01730">
    <property type="entry name" value="RND_mfp"/>
    <property type="match status" value="1"/>
</dbReference>
<proteinExistence type="inferred from homology"/>
<evidence type="ECO:0000313" key="9">
    <source>
        <dbReference type="Proteomes" id="UP001212189"/>
    </source>
</evidence>
<evidence type="ECO:0000313" key="8">
    <source>
        <dbReference type="EMBL" id="WBE24295.1"/>
    </source>
</evidence>
<dbReference type="GO" id="GO:1990281">
    <property type="term" value="C:efflux pump complex"/>
    <property type="evidence" value="ECO:0007669"/>
    <property type="project" value="TreeGrafter"/>
</dbReference>
<comment type="subcellular location">
    <subcellularLocation>
        <location evidence="1">Cell envelope</location>
    </subcellularLocation>
</comment>
<dbReference type="InterPro" id="IPR058625">
    <property type="entry name" value="MdtA-like_BSH"/>
</dbReference>
<dbReference type="Gene3D" id="2.40.50.100">
    <property type="match status" value="1"/>
</dbReference>
<dbReference type="EMBL" id="CP114976">
    <property type="protein sequence ID" value="WBE24295.1"/>
    <property type="molecule type" value="Genomic_DNA"/>
</dbReference>
<dbReference type="InterPro" id="IPR058627">
    <property type="entry name" value="MdtA-like_C"/>
</dbReference>
<dbReference type="RefSeq" id="WP_269817237.1">
    <property type="nucleotide sequence ID" value="NZ_CP114976.1"/>
</dbReference>
<dbReference type="SUPFAM" id="SSF111369">
    <property type="entry name" value="HlyD-like secretion proteins"/>
    <property type="match status" value="1"/>
</dbReference>
<evidence type="ECO:0000256" key="5">
    <source>
        <dbReference type="SAM" id="SignalP"/>
    </source>
</evidence>
<dbReference type="GO" id="GO:0015562">
    <property type="term" value="F:efflux transmembrane transporter activity"/>
    <property type="evidence" value="ECO:0007669"/>
    <property type="project" value="TreeGrafter"/>
</dbReference>
<dbReference type="PANTHER" id="PTHR30469:SF20">
    <property type="entry name" value="EFFLUX RND TRANSPORTER PERIPLASMIC ADAPTOR SUBUNIT"/>
    <property type="match status" value="1"/>
</dbReference>
<keyword evidence="5" id="KW-0732">Signal</keyword>
<evidence type="ECO:0000259" key="7">
    <source>
        <dbReference type="Pfam" id="PF25967"/>
    </source>
</evidence>
<protein>
    <submittedName>
        <fullName evidence="8">Efflux RND transporter periplasmic adaptor subunit</fullName>
    </submittedName>
</protein>
<reference evidence="8 9" key="1">
    <citation type="submission" date="2022-12" db="EMBL/GenBank/DDBJ databases">
        <title>Coexistence and Characterization of a Novel Tigecycline Resistance gene tet(X) variant and blaNDM-1 in a Pseudomonas caeni Isolate of Chicken Origin.</title>
        <authorList>
            <person name="Lu X."/>
            <person name="Zhang L."/>
            <person name="Li R."/>
            <person name="Wang Z."/>
        </authorList>
    </citation>
    <scope>NUCLEOTIDE SEQUENCE [LARGE SCALE GENOMIC DNA]</scope>
    <source>
        <strain evidence="8 9">CE14</strain>
    </source>
</reference>
<evidence type="ECO:0000259" key="6">
    <source>
        <dbReference type="Pfam" id="PF25917"/>
    </source>
</evidence>
<dbReference type="Gene3D" id="2.40.30.170">
    <property type="match status" value="1"/>
</dbReference>
<dbReference type="Pfam" id="PF25967">
    <property type="entry name" value="RND-MFP_C"/>
    <property type="match status" value="1"/>
</dbReference>
<evidence type="ECO:0000256" key="4">
    <source>
        <dbReference type="ARBA" id="ARBA00023054"/>
    </source>
</evidence>
<organism evidence="8 9">
    <name type="scientific">Denitrificimonas caeni</name>
    <dbReference type="NCBI Taxonomy" id="521720"/>
    <lineage>
        <taxon>Bacteria</taxon>
        <taxon>Pseudomonadati</taxon>
        <taxon>Pseudomonadota</taxon>
        <taxon>Gammaproteobacteria</taxon>
        <taxon>Pseudomonadales</taxon>
        <taxon>Pseudomonadaceae</taxon>
        <taxon>Denitrificimonas</taxon>
    </lineage>
</organism>
<dbReference type="PANTHER" id="PTHR30469">
    <property type="entry name" value="MULTIDRUG RESISTANCE PROTEIN MDTA"/>
    <property type="match status" value="1"/>
</dbReference>